<reference evidence="1 2" key="1">
    <citation type="journal article" date="2017" name="ISME J.">
        <title>Grape pomace compost harbors organohalide-respiring Dehalogenimonas species with novel reductive dehalogenase genes.</title>
        <authorList>
            <person name="Yang Y."/>
            <person name="Higgins S.A."/>
            <person name="Yan J."/>
            <person name="Simsir B."/>
            <person name="Chourey K."/>
            <person name="Iyer R."/>
            <person name="Hettich R.L."/>
            <person name="Baldwin B."/>
            <person name="Ogles D.M."/>
            <person name="Loffler F.E."/>
        </authorList>
    </citation>
    <scope>NUCLEOTIDE SEQUENCE [LARGE SCALE GENOMIC DNA]</scope>
    <source>
        <strain evidence="1 2">GP</strain>
    </source>
</reference>
<proteinExistence type="predicted"/>
<gene>
    <name evidence="1" type="ORF">JP09_003630</name>
</gene>
<protein>
    <recommendedName>
        <fullName evidence="3">HEAT repeat domain-containing protein</fullName>
    </recommendedName>
</protein>
<dbReference type="OrthoDB" id="154709at2"/>
<evidence type="ECO:0008006" key="3">
    <source>
        <dbReference type="Google" id="ProtNLM"/>
    </source>
</evidence>
<evidence type="ECO:0000313" key="2">
    <source>
        <dbReference type="Proteomes" id="UP000235653"/>
    </source>
</evidence>
<sequence length="249" mass="28387">MPVSKIDTYREELKQIPDWEPFLLAHSGLPGPRGNLELAAAVFEEGNSELFERLLKYTPEKAPVNSPEEFLHFCGVYGQGKYLTKSSELTWARLKLFASDPRWRTREAVAMALQRYGDRDTDDLVVKMAVWAGGNRFQQRAASAALCEPRLLQRADVAGNVIDILDKITITLASGTDRREDGFKILRQAMGYCWSVAVAALPSKGKSMMEKWFLSYDPDIRRIMKENLSKNRLIKMDGEWVGRWIKELI</sequence>
<dbReference type="RefSeq" id="WP_102330448.1">
    <property type="nucleotide sequence ID" value="NZ_CP110635.1"/>
</dbReference>
<accession>A0A2P5P9I5</accession>
<keyword evidence="2" id="KW-1185">Reference proteome</keyword>
<dbReference type="EMBL" id="JQAN02000006">
    <property type="protein sequence ID" value="PPD58962.1"/>
    <property type="molecule type" value="Genomic_DNA"/>
</dbReference>
<dbReference type="AlphaFoldDB" id="A0A2P5P9I5"/>
<organism evidence="1 2">
    <name type="scientific">Dehalogenimonas etheniformans</name>
    <dbReference type="NCBI Taxonomy" id="1536648"/>
    <lineage>
        <taxon>Bacteria</taxon>
        <taxon>Bacillati</taxon>
        <taxon>Chloroflexota</taxon>
        <taxon>Dehalococcoidia</taxon>
        <taxon>Dehalococcoidales</taxon>
        <taxon>Dehalococcoidaceae</taxon>
        <taxon>Dehalogenimonas</taxon>
    </lineage>
</organism>
<evidence type="ECO:0000313" key="1">
    <source>
        <dbReference type="EMBL" id="PPD58962.1"/>
    </source>
</evidence>
<dbReference type="Proteomes" id="UP000235653">
    <property type="component" value="Unassembled WGS sequence"/>
</dbReference>
<comment type="caution">
    <text evidence="1">The sequence shown here is derived from an EMBL/GenBank/DDBJ whole genome shotgun (WGS) entry which is preliminary data.</text>
</comment>
<name>A0A2P5P9I5_9CHLR</name>